<dbReference type="Proteomes" id="UP001057877">
    <property type="component" value="Chromosome"/>
</dbReference>
<feature type="transmembrane region" description="Helical" evidence="1">
    <location>
        <begin position="219"/>
        <end position="240"/>
    </location>
</feature>
<proteinExistence type="predicted"/>
<sequence>MIRMFRSEWLKLRKSVIWLLAVVSPLLAGLVGFLSSLEDAEVIGGSPWLYALSMMAALHAMLFLPLLTGVFAALVCRYEHAGGGWKQLFSLPVSRSQVYLVKYVFIMLLLAITQLLFLAALIGIGLALGFPGPIPWKEIIISCAGGWIACLPLAALQLAVSTAWSSFAAPLAVNVVFTLPNMLVANSTEYGPYYPWVQPMLAMIPSDEMSFGAFNISPVTLFVVIGGSFLLFLVSGWTYFAKKAV</sequence>
<accession>A0ABY5S7T6</accession>
<dbReference type="EMBL" id="CP091430">
    <property type="protein sequence ID" value="UVI29971.1"/>
    <property type="molecule type" value="Genomic_DNA"/>
</dbReference>
<feature type="transmembrane region" description="Helical" evidence="1">
    <location>
        <begin position="167"/>
        <end position="185"/>
    </location>
</feature>
<feature type="transmembrane region" description="Helical" evidence="1">
    <location>
        <begin position="99"/>
        <end position="127"/>
    </location>
</feature>
<dbReference type="PANTHER" id="PTHR37305:SF1">
    <property type="entry name" value="MEMBRANE PROTEIN"/>
    <property type="match status" value="1"/>
</dbReference>
<dbReference type="CDD" id="cd21809">
    <property type="entry name" value="ABC-2_lan_permease-like"/>
    <property type="match status" value="1"/>
</dbReference>
<gene>
    <name evidence="2" type="ORF">L1F29_32085</name>
</gene>
<evidence type="ECO:0000256" key="1">
    <source>
        <dbReference type="SAM" id="Phobius"/>
    </source>
</evidence>
<evidence type="ECO:0000313" key="3">
    <source>
        <dbReference type="Proteomes" id="UP001057877"/>
    </source>
</evidence>
<dbReference type="Pfam" id="PF12730">
    <property type="entry name" value="ABC2_membrane_4"/>
    <property type="match status" value="1"/>
</dbReference>
<keyword evidence="1" id="KW-0472">Membrane</keyword>
<dbReference type="RefSeq" id="WP_258386041.1">
    <property type="nucleotide sequence ID" value="NZ_CP091430.1"/>
</dbReference>
<feature type="transmembrane region" description="Helical" evidence="1">
    <location>
        <begin position="139"/>
        <end position="160"/>
    </location>
</feature>
<reference evidence="2" key="1">
    <citation type="submission" date="2022-01" db="EMBL/GenBank/DDBJ databases">
        <title>Paenibacillus spongiae sp. nov., isolated from marine sponge.</title>
        <authorList>
            <person name="Li Z."/>
            <person name="Zhang M."/>
        </authorList>
    </citation>
    <scope>NUCLEOTIDE SEQUENCE</scope>
    <source>
        <strain evidence="2">PHS-Z3</strain>
    </source>
</reference>
<evidence type="ECO:0000313" key="2">
    <source>
        <dbReference type="EMBL" id="UVI29971.1"/>
    </source>
</evidence>
<keyword evidence="1" id="KW-0812">Transmembrane</keyword>
<feature type="transmembrane region" description="Helical" evidence="1">
    <location>
        <begin position="56"/>
        <end position="78"/>
    </location>
</feature>
<keyword evidence="3" id="KW-1185">Reference proteome</keyword>
<organism evidence="2 3">
    <name type="scientific">Paenibacillus spongiae</name>
    <dbReference type="NCBI Taxonomy" id="2909671"/>
    <lineage>
        <taxon>Bacteria</taxon>
        <taxon>Bacillati</taxon>
        <taxon>Bacillota</taxon>
        <taxon>Bacilli</taxon>
        <taxon>Bacillales</taxon>
        <taxon>Paenibacillaceae</taxon>
        <taxon>Paenibacillus</taxon>
    </lineage>
</organism>
<protein>
    <submittedName>
        <fullName evidence="2">ABC transporter permease</fullName>
    </submittedName>
</protein>
<name>A0ABY5S7T6_9BACL</name>
<dbReference type="PANTHER" id="PTHR37305">
    <property type="entry name" value="INTEGRAL MEMBRANE PROTEIN-RELATED"/>
    <property type="match status" value="1"/>
</dbReference>
<keyword evidence="1" id="KW-1133">Transmembrane helix</keyword>